<dbReference type="InterPro" id="IPR035987">
    <property type="entry name" value="Ribosomal_uS8_sf"/>
</dbReference>
<evidence type="ECO:0000256" key="3">
    <source>
        <dbReference type="ARBA" id="ARBA00023274"/>
    </source>
</evidence>
<dbReference type="InterPro" id="IPR000630">
    <property type="entry name" value="Ribosomal_uS8"/>
</dbReference>
<dbReference type="Gene3D" id="3.30.1370.30">
    <property type="match status" value="1"/>
</dbReference>
<evidence type="ECO:0008006" key="6">
    <source>
        <dbReference type="Google" id="ProtNLM"/>
    </source>
</evidence>
<dbReference type="Gene3D" id="3.30.1490.10">
    <property type="match status" value="1"/>
</dbReference>
<sequence>MFFLLRHSPKTLDCHHIFFKTFSVVAHRPKRYRVKRHHNTPASLSTTLRNAYKRKLALAYFPNSNLACGILDVLINEGYINGFRLQPELKRLTIYLKYSGHSGLAAVQEITTVSKPSNRVFKKAHQIRPFMNGLGIYVVKTIRGVKSCKECWEKNIGGEVMFSVF</sequence>
<evidence type="ECO:0000313" key="5">
    <source>
        <dbReference type="Proteomes" id="UP001439008"/>
    </source>
</evidence>
<dbReference type="SUPFAM" id="SSF56047">
    <property type="entry name" value="Ribosomal protein S8"/>
    <property type="match status" value="1"/>
</dbReference>
<organism evidence="4 5">
    <name type="scientific">Bonamia ostreae</name>
    <dbReference type="NCBI Taxonomy" id="126728"/>
    <lineage>
        <taxon>Eukaryota</taxon>
        <taxon>Sar</taxon>
        <taxon>Rhizaria</taxon>
        <taxon>Endomyxa</taxon>
        <taxon>Ascetosporea</taxon>
        <taxon>Haplosporida</taxon>
        <taxon>Bonamia</taxon>
    </lineage>
</organism>
<comment type="similarity">
    <text evidence="1">Belongs to the universal ribosomal protein uS8 family.</text>
</comment>
<proteinExistence type="inferred from homology"/>
<dbReference type="PANTHER" id="PTHR11758">
    <property type="entry name" value="40S RIBOSOMAL PROTEIN S15A"/>
    <property type="match status" value="1"/>
</dbReference>
<dbReference type="Pfam" id="PF00410">
    <property type="entry name" value="Ribosomal_S8"/>
    <property type="match status" value="1"/>
</dbReference>
<accession>A0ABV2APQ6</accession>
<gene>
    <name evidence="4" type="ORF">MHBO_003185</name>
</gene>
<keyword evidence="2" id="KW-0689">Ribosomal protein</keyword>
<reference evidence="4 5" key="1">
    <citation type="journal article" date="2024" name="BMC Biol.">
        <title>Comparative genomics of Ascetosporea gives new insight into the evolutionary basis for animal parasitism in Rhizaria.</title>
        <authorList>
            <person name="Hiltunen Thoren M."/>
            <person name="Onut-Brannstrom I."/>
            <person name="Alfjorden A."/>
            <person name="Peckova H."/>
            <person name="Swords F."/>
            <person name="Hooper C."/>
            <person name="Holzer A.S."/>
            <person name="Bass D."/>
            <person name="Burki F."/>
        </authorList>
    </citation>
    <scope>NUCLEOTIDE SEQUENCE [LARGE SCALE GENOMIC DNA]</scope>
    <source>
        <strain evidence="4">20-A016</strain>
    </source>
</reference>
<name>A0ABV2APQ6_9EUKA</name>
<dbReference type="Proteomes" id="UP001439008">
    <property type="component" value="Unassembled WGS sequence"/>
</dbReference>
<comment type="caution">
    <text evidence="4">The sequence shown here is derived from an EMBL/GenBank/DDBJ whole genome shotgun (WGS) entry which is preliminary data.</text>
</comment>
<evidence type="ECO:0000313" key="4">
    <source>
        <dbReference type="EMBL" id="MES1921655.1"/>
    </source>
</evidence>
<dbReference type="EMBL" id="JBDODL010001591">
    <property type="protein sequence ID" value="MES1921655.1"/>
    <property type="molecule type" value="Genomic_DNA"/>
</dbReference>
<evidence type="ECO:0000256" key="2">
    <source>
        <dbReference type="ARBA" id="ARBA00022980"/>
    </source>
</evidence>
<protein>
    <recommendedName>
        <fullName evidence="6">Ribosomal protein S8</fullName>
    </recommendedName>
</protein>
<keyword evidence="5" id="KW-1185">Reference proteome</keyword>
<keyword evidence="3" id="KW-0687">Ribonucleoprotein</keyword>
<evidence type="ECO:0000256" key="1">
    <source>
        <dbReference type="ARBA" id="ARBA00006471"/>
    </source>
</evidence>